<evidence type="ECO:0000313" key="11">
    <source>
        <dbReference type="EMBL" id="JAS65750.1"/>
    </source>
</evidence>
<dbReference type="AlphaFoldDB" id="A0A1B6ETJ7"/>
<evidence type="ECO:0000313" key="12">
    <source>
        <dbReference type="EMBL" id="JAS69324.1"/>
    </source>
</evidence>
<feature type="region of interest" description="Disordered" evidence="1">
    <location>
        <begin position="358"/>
        <end position="404"/>
    </location>
</feature>
<organism evidence="4">
    <name type="scientific">Cuerna arida</name>
    <dbReference type="NCBI Taxonomy" id="1464854"/>
    <lineage>
        <taxon>Eukaryota</taxon>
        <taxon>Metazoa</taxon>
        <taxon>Ecdysozoa</taxon>
        <taxon>Arthropoda</taxon>
        <taxon>Hexapoda</taxon>
        <taxon>Insecta</taxon>
        <taxon>Pterygota</taxon>
        <taxon>Neoptera</taxon>
        <taxon>Paraneoptera</taxon>
        <taxon>Hemiptera</taxon>
        <taxon>Auchenorrhyncha</taxon>
        <taxon>Membracoidea</taxon>
        <taxon>Cicadellidae</taxon>
        <taxon>Cicadellinae</taxon>
        <taxon>Proconiini</taxon>
        <taxon>Cuerna</taxon>
    </lineage>
</organism>
<dbReference type="Gene3D" id="2.170.140.10">
    <property type="entry name" value="Chitin binding domain"/>
    <property type="match status" value="1"/>
</dbReference>
<evidence type="ECO:0000313" key="9">
    <source>
        <dbReference type="EMBL" id="JAS57657.1"/>
    </source>
</evidence>
<feature type="domain" description="DEK-C" evidence="3">
    <location>
        <begin position="3"/>
        <end position="58"/>
    </location>
</feature>
<dbReference type="InterPro" id="IPR036508">
    <property type="entry name" value="Chitin-bd_dom_sf"/>
</dbReference>
<dbReference type="PROSITE" id="PS51998">
    <property type="entry name" value="DEK_C"/>
    <property type="match status" value="1"/>
</dbReference>
<dbReference type="EMBL" id="GECZ01028559">
    <property type="protein sequence ID" value="JAS41210.1"/>
    <property type="molecule type" value="Transcribed_RNA"/>
</dbReference>
<dbReference type="GO" id="GO:0005576">
    <property type="term" value="C:extracellular region"/>
    <property type="evidence" value="ECO:0007669"/>
    <property type="project" value="InterPro"/>
</dbReference>
<dbReference type="EMBL" id="GECZ01016874">
    <property type="protein sequence ID" value="JAS52895.1"/>
    <property type="molecule type" value="Transcribed_RNA"/>
</dbReference>
<dbReference type="Gene3D" id="1.10.10.60">
    <property type="entry name" value="Homeodomain-like"/>
    <property type="match status" value="1"/>
</dbReference>
<dbReference type="EMBL" id="GECZ01009687">
    <property type="protein sequence ID" value="JAS60082.1"/>
    <property type="molecule type" value="Transcribed_RNA"/>
</dbReference>
<dbReference type="EMBL" id="GECZ01017972">
    <property type="protein sequence ID" value="JAS51797.1"/>
    <property type="molecule type" value="Transcribed_RNA"/>
</dbReference>
<proteinExistence type="predicted"/>
<sequence>MADISKVELKKEIAAILKDADLTTMSAKKVREEIEEKLDCDLSSRKKEVDDLVMQCLKEKKGGGSAKKSSKKNGKKDSDDEGEGGGDDEEEEEEEEEDREDRFRPKYSSIQRNRPTTVEAPVEVTSPRYVTLRRQRPQVEQQLEESTIKHTGETIVIEQEEEIKPIEIDIEEPITTSVRPKQKVGGTKVRVGFRRPATSRSRQPLVTTTTTTTEASVPDRPVVKFYRRRVNKQRLEGRNPTTFQSAATTSPIPDVYETTVKQRRFEFPRRTVRPNINSLPEQSALVATPVPFVEIQDNHSDESLHEVDTETVERQEFYSSQGIEESTLPDLANVAVAAIQSLATAPPSTETVAPVIVSTTRRPTLRTTTRPPPRTPPTSNRGPPRPFSKVTTASPKSQYISKHKPYDDLAPDYEDYYAEPVDIPLSGKVRIHNDGYIECLDIGNFPHPFACKQFISCAKMENGHLLGWEYTCPRGLSFDPIGGICNWSAGLGCKE</sequence>
<evidence type="ECO:0000313" key="10">
    <source>
        <dbReference type="EMBL" id="JAS60082.1"/>
    </source>
</evidence>
<dbReference type="GO" id="GO:0008061">
    <property type="term" value="F:chitin binding"/>
    <property type="evidence" value="ECO:0007669"/>
    <property type="project" value="InterPro"/>
</dbReference>
<evidence type="ECO:0000259" key="2">
    <source>
        <dbReference type="PROSITE" id="PS50940"/>
    </source>
</evidence>
<dbReference type="PROSITE" id="PS50940">
    <property type="entry name" value="CHIT_BIND_II"/>
    <property type="match status" value="1"/>
</dbReference>
<dbReference type="InterPro" id="IPR014876">
    <property type="entry name" value="DEK_C"/>
</dbReference>
<dbReference type="EMBL" id="GECZ01000445">
    <property type="protein sequence ID" value="JAS69324.1"/>
    <property type="molecule type" value="Transcribed_RNA"/>
</dbReference>
<dbReference type="SMART" id="SM00494">
    <property type="entry name" value="ChtBD2"/>
    <property type="match status" value="1"/>
</dbReference>
<dbReference type="EMBL" id="GECZ01004019">
    <property type="protein sequence ID" value="JAS65750.1"/>
    <property type="molecule type" value="Transcribed_RNA"/>
</dbReference>
<dbReference type="SUPFAM" id="SSF109715">
    <property type="entry name" value="DEK C-terminal domain"/>
    <property type="match status" value="1"/>
</dbReference>
<dbReference type="SUPFAM" id="SSF57625">
    <property type="entry name" value="Invertebrate chitin-binding proteins"/>
    <property type="match status" value="1"/>
</dbReference>
<evidence type="ECO:0000313" key="4">
    <source>
        <dbReference type="EMBL" id="JAS41210.1"/>
    </source>
</evidence>
<dbReference type="Pfam" id="PF08766">
    <property type="entry name" value="DEK_C"/>
    <property type="match status" value="1"/>
</dbReference>
<gene>
    <name evidence="4" type="ORF">g.41164</name>
    <name evidence="5" type="ORF">g.41171</name>
    <name evidence="10" type="ORF">g.41174</name>
    <name evidence="9" type="ORF">g.41177</name>
    <name evidence="8" type="ORF">g.41180</name>
    <name evidence="11" type="ORF">g.41183</name>
    <name evidence="7" type="ORF">g.41186</name>
    <name evidence="6" type="ORF">g.41190</name>
    <name evidence="12" type="ORF">g.41193</name>
</gene>
<feature type="domain" description="Chitin-binding type-2" evidence="2">
    <location>
        <begin position="436"/>
        <end position="495"/>
    </location>
</feature>
<dbReference type="EMBL" id="GECZ01012112">
    <property type="protein sequence ID" value="JAS57657.1"/>
    <property type="molecule type" value="Transcribed_RNA"/>
</dbReference>
<feature type="region of interest" description="Disordered" evidence="1">
    <location>
        <begin position="58"/>
        <end position="125"/>
    </location>
</feature>
<name>A0A1B6ETJ7_9HEMI</name>
<dbReference type="Pfam" id="PF01607">
    <property type="entry name" value="CBM_14"/>
    <property type="match status" value="1"/>
</dbReference>
<dbReference type="EMBL" id="GECZ01019175">
    <property type="protein sequence ID" value="JAS50594.1"/>
    <property type="molecule type" value="Transcribed_RNA"/>
</dbReference>
<evidence type="ECO:0000256" key="1">
    <source>
        <dbReference type="SAM" id="MobiDB-lite"/>
    </source>
</evidence>
<accession>A0A1B6ETJ7</accession>
<feature type="compositionally biased region" description="Low complexity" evidence="1">
    <location>
        <begin position="359"/>
        <end position="369"/>
    </location>
</feature>
<evidence type="ECO:0000313" key="5">
    <source>
        <dbReference type="EMBL" id="JAS50594.1"/>
    </source>
</evidence>
<evidence type="ECO:0000259" key="3">
    <source>
        <dbReference type="PROSITE" id="PS51998"/>
    </source>
</evidence>
<reference evidence="4" key="1">
    <citation type="submission" date="2015-11" db="EMBL/GenBank/DDBJ databases">
        <title>De novo transcriptome assembly of four potential Pierce s Disease insect vectors from Arizona vineyards.</title>
        <authorList>
            <person name="Tassone E.E."/>
        </authorList>
    </citation>
    <scope>NUCLEOTIDE SEQUENCE</scope>
</reference>
<dbReference type="InterPro" id="IPR002557">
    <property type="entry name" value="Chitin-bd_dom"/>
</dbReference>
<evidence type="ECO:0000313" key="6">
    <source>
        <dbReference type="EMBL" id="JAS51797.1"/>
    </source>
</evidence>
<feature type="compositionally biased region" description="Polar residues" evidence="1">
    <location>
        <begin position="389"/>
        <end position="400"/>
    </location>
</feature>
<evidence type="ECO:0000313" key="8">
    <source>
        <dbReference type="EMBL" id="JAS54484.1"/>
    </source>
</evidence>
<evidence type="ECO:0000313" key="7">
    <source>
        <dbReference type="EMBL" id="JAS52895.1"/>
    </source>
</evidence>
<protein>
    <submittedName>
        <fullName evidence="4">Uncharacterized protein</fullName>
    </submittedName>
</protein>
<feature type="compositionally biased region" description="Acidic residues" evidence="1">
    <location>
        <begin position="79"/>
        <end position="99"/>
    </location>
</feature>
<dbReference type="EMBL" id="GECZ01015285">
    <property type="protein sequence ID" value="JAS54484.1"/>
    <property type="molecule type" value="Transcribed_RNA"/>
</dbReference>